<accession>A0ABR1W4D6</accession>
<evidence type="ECO:0000313" key="4">
    <source>
        <dbReference type="Proteomes" id="UP001446871"/>
    </source>
</evidence>
<dbReference type="Proteomes" id="UP001446871">
    <property type="component" value="Unassembled WGS sequence"/>
</dbReference>
<protein>
    <submittedName>
        <fullName evidence="3">Uncharacterized protein</fullName>
    </submittedName>
</protein>
<feature type="region of interest" description="Disordered" evidence="1">
    <location>
        <begin position="1"/>
        <end position="58"/>
    </location>
</feature>
<comment type="caution">
    <text evidence="3">The sequence shown here is derived from an EMBL/GenBank/DDBJ whole genome shotgun (WGS) entry which is preliminary data.</text>
</comment>
<evidence type="ECO:0000313" key="3">
    <source>
        <dbReference type="EMBL" id="KAK8077029.1"/>
    </source>
</evidence>
<reference evidence="3 4" key="1">
    <citation type="submission" date="2023-01" db="EMBL/GenBank/DDBJ databases">
        <title>Analysis of 21 Apiospora genomes using comparative genomics revels a genus with tremendous synthesis potential of carbohydrate active enzymes and secondary metabolites.</title>
        <authorList>
            <person name="Sorensen T."/>
        </authorList>
    </citation>
    <scope>NUCLEOTIDE SEQUENCE [LARGE SCALE GENOMIC DNA]</scope>
    <source>
        <strain evidence="3 4">CBS 83171</strain>
    </source>
</reference>
<sequence length="113" mass="12249">MFSRSAALRSSVRVARTTPASVSQRSMGVRRYATEPEPTPKEGGITKSGGNTARRRALPADQNRKIIAAVFGVSIAGTYAFLLANPRKAQEVGGNYHPQSISKEDKFKQQRGT</sequence>
<feature type="compositionally biased region" description="Low complexity" evidence="1">
    <location>
        <begin position="1"/>
        <end position="16"/>
    </location>
</feature>
<organism evidence="3 4">
    <name type="scientific">Apiospora saccharicola</name>
    <dbReference type="NCBI Taxonomy" id="335842"/>
    <lineage>
        <taxon>Eukaryota</taxon>
        <taxon>Fungi</taxon>
        <taxon>Dikarya</taxon>
        <taxon>Ascomycota</taxon>
        <taxon>Pezizomycotina</taxon>
        <taxon>Sordariomycetes</taxon>
        <taxon>Xylariomycetidae</taxon>
        <taxon>Amphisphaeriales</taxon>
        <taxon>Apiosporaceae</taxon>
        <taxon>Apiospora</taxon>
    </lineage>
</organism>
<keyword evidence="4" id="KW-1185">Reference proteome</keyword>
<keyword evidence="2" id="KW-0472">Membrane</keyword>
<dbReference type="EMBL" id="JAQQWM010000002">
    <property type="protein sequence ID" value="KAK8077029.1"/>
    <property type="molecule type" value="Genomic_DNA"/>
</dbReference>
<keyword evidence="2" id="KW-1133">Transmembrane helix</keyword>
<feature type="region of interest" description="Disordered" evidence="1">
    <location>
        <begin position="90"/>
        <end position="113"/>
    </location>
</feature>
<evidence type="ECO:0000256" key="2">
    <source>
        <dbReference type="SAM" id="Phobius"/>
    </source>
</evidence>
<gene>
    <name evidence="3" type="ORF">PG996_003199</name>
</gene>
<proteinExistence type="predicted"/>
<evidence type="ECO:0000256" key="1">
    <source>
        <dbReference type="SAM" id="MobiDB-lite"/>
    </source>
</evidence>
<keyword evidence="2" id="KW-0812">Transmembrane</keyword>
<feature type="transmembrane region" description="Helical" evidence="2">
    <location>
        <begin position="66"/>
        <end position="84"/>
    </location>
</feature>
<feature type="compositionally biased region" description="Basic and acidic residues" evidence="1">
    <location>
        <begin position="102"/>
        <end position="113"/>
    </location>
</feature>
<name>A0ABR1W4D6_9PEZI</name>